<dbReference type="Gene3D" id="1.10.357.10">
    <property type="entry name" value="Tetracycline Repressor, domain 2"/>
    <property type="match status" value="1"/>
</dbReference>
<gene>
    <name evidence="6" type="ORF">GCM10009754_45980</name>
</gene>
<evidence type="ECO:0000256" key="4">
    <source>
        <dbReference type="PROSITE-ProRule" id="PRU00335"/>
    </source>
</evidence>
<protein>
    <recommendedName>
        <fullName evidence="5">HTH tetR-type domain-containing protein</fullName>
    </recommendedName>
</protein>
<dbReference type="Pfam" id="PF00440">
    <property type="entry name" value="TetR_N"/>
    <property type="match status" value="1"/>
</dbReference>
<evidence type="ECO:0000256" key="2">
    <source>
        <dbReference type="ARBA" id="ARBA00023125"/>
    </source>
</evidence>
<dbReference type="InterPro" id="IPR036271">
    <property type="entry name" value="Tet_transcr_reg_TetR-rel_C_sf"/>
</dbReference>
<keyword evidence="3" id="KW-0804">Transcription</keyword>
<evidence type="ECO:0000256" key="3">
    <source>
        <dbReference type="ARBA" id="ARBA00023163"/>
    </source>
</evidence>
<keyword evidence="1" id="KW-0805">Transcription regulation</keyword>
<evidence type="ECO:0000313" key="7">
    <source>
        <dbReference type="Proteomes" id="UP001501116"/>
    </source>
</evidence>
<dbReference type="InterPro" id="IPR050109">
    <property type="entry name" value="HTH-type_TetR-like_transc_reg"/>
</dbReference>
<dbReference type="InterPro" id="IPR001647">
    <property type="entry name" value="HTH_TetR"/>
</dbReference>
<feature type="domain" description="HTH tetR-type" evidence="5">
    <location>
        <begin position="15"/>
        <end position="75"/>
    </location>
</feature>
<dbReference type="Proteomes" id="UP001501116">
    <property type="component" value="Unassembled WGS sequence"/>
</dbReference>
<evidence type="ECO:0000256" key="1">
    <source>
        <dbReference type="ARBA" id="ARBA00023015"/>
    </source>
</evidence>
<dbReference type="PANTHER" id="PTHR30055:SF234">
    <property type="entry name" value="HTH-TYPE TRANSCRIPTIONAL REGULATOR BETI"/>
    <property type="match status" value="1"/>
</dbReference>
<dbReference type="InterPro" id="IPR009057">
    <property type="entry name" value="Homeodomain-like_sf"/>
</dbReference>
<dbReference type="EMBL" id="BAAANN010000018">
    <property type="protein sequence ID" value="GAA1967960.1"/>
    <property type="molecule type" value="Genomic_DNA"/>
</dbReference>
<proteinExistence type="predicted"/>
<comment type="caution">
    <text evidence="6">The sequence shown here is derived from an EMBL/GenBank/DDBJ whole genome shotgun (WGS) entry which is preliminary data.</text>
</comment>
<evidence type="ECO:0000259" key="5">
    <source>
        <dbReference type="PROSITE" id="PS50977"/>
    </source>
</evidence>
<dbReference type="SUPFAM" id="SSF46689">
    <property type="entry name" value="Homeodomain-like"/>
    <property type="match status" value="1"/>
</dbReference>
<keyword evidence="2 4" id="KW-0238">DNA-binding</keyword>
<dbReference type="RefSeq" id="WP_344422320.1">
    <property type="nucleotide sequence ID" value="NZ_BAAANN010000018.1"/>
</dbReference>
<dbReference type="PANTHER" id="PTHR30055">
    <property type="entry name" value="HTH-TYPE TRANSCRIPTIONAL REGULATOR RUTR"/>
    <property type="match status" value="1"/>
</dbReference>
<sequence length="205" mass="22473">MSTADRSPRLGRPRQVEDEAVFDAMATVLLRVGWARMTIGQVAAELGVTPAALRQRFGAKRALFTAFYAWHTERLESGQDEPPHEGPALDALRAMASQSVGFIETPEQMRHAMSPLIEFEDDPAIQRMTRARFASAVERTTALLERAAGNGEIICADPGALAKQLQNCLVGTSLVWSFDAGRPIADEALDMVEQVLAPYLRTPDH</sequence>
<organism evidence="6 7">
    <name type="scientific">Amycolatopsis minnesotensis</name>
    <dbReference type="NCBI Taxonomy" id="337894"/>
    <lineage>
        <taxon>Bacteria</taxon>
        <taxon>Bacillati</taxon>
        <taxon>Actinomycetota</taxon>
        <taxon>Actinomycetes</taxon>
        <taxon>Pseudonocardiales</taxon>
        <taxon>Pseudonocardiaceae</taxon>
        <taxon>Amycolatopsis</taxon>
    </lineage>
</organism>
<dbReference type="SUPFAM" id="SSF48498">
    <property type="entry name" value="Tetracyclin repressor-like, C-terminal domain"/>
    <property type="match status" value="1"/>
</dbReference>
<evidence type="ECO:0000313" key="6">
    <source>
        <dbReference type="EMBL" id="GAA1967960.1"/>
    </source>
</evidence>
<accession>A0ABN2RFR2</accession>
<name>A0ABN2RFR2_9PSEU</name>
<reference evidence="6 7" key="1">
    <citation type="journal article" date="2019" name="Int. J. Syst. Evol. Microbiol.">
        <title>The Global Catalogue of Microorganisms (GCM) 10K type strain sequencing project: providing services to taxonomists for standard genome sequencing and annotation.</title>
        <authorList>
            <consortium name="The Broad Institute Genomics Platform"/>
            <consortium name="The Broad Institute Genome Sequencing Center for Infectious Disease"/>
            <person name="Wu L."/>
            <person name="Ma J."/>
        </authorList>
    </citation>
    <scope>NUCLEOTIDE SEQUENCE [LARGE SCALE GENOMIC DNA]</scope>
    <source>
        <strain evidence="6 7">JCM 14545</strain>
    </source>
</reference>
<dbReference type="PROSITE" id="PS50977">
    <property type="entry name" value="HTH_TETR_2"/>
    <property type="match status" value="1"/>
</dbReference>
<keyword evidence="7" id="KW-1185">Reference proteome</keyword>
<feature type="DNA-binding region" description="H-T-H motif" evidence="4">
    <location>
        <begin position="38"/>
        <end position="57"/>
    </location>
</feature>